<keyword evidence="3" id="KW-0964">Secreted</keyword>
<dbReference type="InterPro" id="IPR010475">
    <property type="entry name" value="AKH/RPCH_hormone"/>
</dbReference>
<dbReference type="Pfam" id="PF06377">
    <property type="entry name" value="Adipokin_hormo"/>
    <property type="match status" value="1"/>
</dbReference>
<evidence type="ECO:0000256" key="2">
    <source>
        <dbReference type="ARBA" id="ARBA00006145"/>
    </source>
</evidence>
<keyword evidence="7" id="KW-0873">Pyrrolidone carboxylic acid</keyword>
<proteinExistence type="inferred from homology"/>
<evidence type="ECO:0000256" key="4">
    <source>
        <dbReference type="ARBA" id="ARBA00022702"/>
    </source>
</evidence>
<protein>
    <submittedName>
        <fullName evidence="10">Uncharacterized protein</fullName>
    </submittedName>
</protein>
<keyword evidence="9" id="KW-1133">Transmembrane helix</keyword>
<dbReference type="GO" id="GO:0007218">
    <property type="term" value="P:neuropeptide signaling pathway"/>
    <property type="evidence" value="ECO:0007669"/>
    <property type="project" value="UniProtKB-KW"/>
</dbReference>
<dbReference type="Proteomes" id="UP001159042">
    <property type="component" value="Unassembled WGS sequence"/>
</dbReference>
<comment type="subcellular location">
    <subcellularLocation>
        <location evidence="1">Secreted</location>
    </subcellularLocation>
</comment>
<keyword evidence="6" id="KW-0027">Amidation</keyword>
<keyword evidence="11" id="KW-1185">Reference proteome</keyword>
<evidence type="ECO:0000313" key="10">
    <source>
        <dbReference type="EMBL" id="KAJ8911098.1"/>
    </source>
</evidence>
<comment type="similarity">
    <text evidence="2">Belongs to the AKH/HRTH/RPCH family.</text>
</comment>
<evidence type="ECO:0000256" key="3">
    <source>
        <dbReference type="ARBA" id="ARBA00022525"/>
    </source>
</evidence>
<gene>
    <name evidence="10" type="ORF">NQ315_003360</name>
</gene>
<evidence type="ECO:0000256" key="6">
    <source>
        <dbReference type="ARBA" id="ARBA00022815"/>
    </source>
</evidence>
<sequence>MTTDNVIMLNNLNPDNIEDMVFTNKKIERYTISIILFLMVLLCIPDTDAQLTFSRNWTGTGKRVLDNPESQYKISANTMCHFLVGQIRQMVTCDNPALGEPPFLYGANTLANGSSSSGEHLVVGCKFWNSFIYTAFTYLFFGRHPYWIMAWQG</sequence>
<evidence type="ECO:0000256" key="7">
    <source>
        <dbReference type="ARBA" id="ARBA00023283"/>
    </source>
</evidence>
<organism evidence="10 11">
    <name type="scientific">Exocentrus adspersus</name>
    <dbReference type="NCBI Taxonomy" id="1586481"/>
    <lineage>
        <taxon>Eukaryota</taxon>
        <taxon>Metazoa</taxon>
        <taxon>Ecdysozoa</taxon>
        <taxon>Arthropoda</taxon>
        <taxon>Hexapoda</taxon>
        <taxon>Insecta</taxon>
        <taxon>Pterygota</taxon>
        <taxon>Neoptera</taxon>
        <taxon>Endopterygota</taxon>
        <taxon>Coleoptera</taxon>
        <taxon>Polyphaga</taxon>
        <taxon>Cucujiformia</taxon>
        <taxon>Chrysomeloidea</taxon>
        <taxon>Cerambycidae</taxon>
        <taxon>Lamiinae</taxon>
        <taxon>Acanthocinini</taxon>
        <taxon>Exocentrus</taxon>
    </lineage>
</organism>
<dbReference type="AlphaFoldDB" id="A0AAV8VA18"/>
<keyword evidence="5" id="KW-0732">Signal</keyword>
<dbReference type="PROSITE" id="PS00256">
    <property type="entry name" value="AKH"/>
    <property type="match status" value="1"/>
</dbReference>
<dbReference type="EMBL" id="JANEYG010000216">
    <property type="protein sequence ID" value="KAJ8911098.1"/>
    <property type="molecule type" value="Genomic_DNA"/>
</dbReference>
<keyword evidence="8" id="KW-0527">Neuropeptide</keyword>
<feature type="transmembrane region" description="Helical" evidence="9">
    <location>
        <begin position="27"/>
        <end position="45"/>
    </location>
</feature>
<evidence type="ECO:0000256" key="1">
    <source>
        <dbReference type="ARBA" id="ARBA00004613"/>
    </source>
</evidence>
<evidence type="ECO:0000313" key="11">
    <source>
        <dbReference type="Proteomes" id="UP001159042"/>
    </source>
</evidence>
<evidence type="ECO:0000256" key="5">
    <source>
        <dbReference type="ARBA" id="ARBA00022729"/>
    </source>
</evidence>
<keyword evidence="9" id="KW-0812">Transmembrane</keyword>
<name>A0AAV8VA18_9CUCU</name>
<dbReference type="GO" id="GO:0005576">
    <property type="term" value="C:extracellular region"/>
    <property type="evidence" value="ECO:0007669"/>
    <property type="project" value="UniProtKB-SubCell"/>
</dbReference>
<keyword evidence="4" id="KW-0372">Hormone</keyword>
<accession>A0AAV8VA18</accession>
<keyword evidence="9" id="KW-0472">Membrane</keyword>
<comment type="caution">
    <text evidence="10">The sequence shown here is derived from an EMBL/GenBank/DDBJ whole genome shotgun (WGS) entry which is preliminary data.</text>
</comment>
<dbReference type="InterPro" id="IPR002047">
    <property type="entry name" value="Adipokinetic_hormone_CS"/>
</dbReference>
<evidence type="ECO:0000256" key="9">
    <source>
        <dbReference type="SAM" id="Phobius"/>
    </source>
</evidence>
<dbReference type="GO" id="GO:0005179">
    <property type="term" value="F:hormone activity"/>
    <property type="evidence" value="ECO:0007669"/>
    <property type="project" value="UniProtKB-KW"/>
</dbReference>
<evidence type="ECO:0000256" key="8">
    <source>
        <dbReference type="ARBA" id="ARBA00023320"/>
    </source>
</evidence>
<reference evidence="10 11" key="1">
    <citation type="journal article" date="2023" name="Insect Mol. Biol.">
        <title>Genome sequencing provides insights into the evolution of gene families encoding plant cell wall-degrading enzymes in longhorned beetles.</title>
        <authorList>
            <person name="Shin N.R."/>
            <person name="Okamura Y."/>
            <person name="Kirsch R."/>
            <person name="Pauchet Y."/>
        </authorList>
    </citation>
    <scope>NUCLEOTIDE SEQUENCE [LARGE SCALE GENOMIC DNA]</scope>
    <source>
        <strain evidence="10">EAD_L_NR</strain>
    </source>
</reference>